<evidence type="ECO:0000313" key="3">
    <source>
        <dbReference type="Proteomes" id="UP000317355"/>
    </source>
</evidence>
<keyword evidence="1" id="KW-0472">Membrane</keyword>
<dbReference type="EMBL" id="VMRY01000085">
    <property type="protein sequence ID" value="TVT51677.1"/>
    <property type="molecule type" value="Genomic_DNA"/>
</dbReference>
<proteinExistence type="predicted"/>
<evidence type="ECO:0000256" key="1">
    <source>
        <dbReference type="SAM" id="Phobius"/>
    </source>
</evidence>
<organism evidence="2 3">
    <name type="scientific">Sedimenticola thiotaurini</name>
    <dbReference type="NCBI Taxonomy" id="1543721"/>
    <lineage>
        <taxon>Bacteria</taxon>
        <taxon>Pseudomonadati</taxon>
        <taxon>Pseudomonadota</taxon>
        <taxon>Gammaproteobacteria</taxon>
        <taxon>Chromatiales</taxon>
        <taxon>Sedimenticolaceae</taxon>
        <taxon>Sedimenticola</taxon>
    </lineage>
</organism>
<name>A0A558CSD1_9GAMM</name>
<protein>
    <submittedName>
        <fullName evidence="2">Uncharacterized protein</fullName>
    </submittedName>
</protein>
<gene>
    <name evidence="2" type="ORF">FHK82_15145</name>
</gene>
<feature type="transmembrane region" description="Helical" evidence="1">
    <location>
        <begin position="54"/>
        <end position="71"/>
    </location>
</feature>
<accession>A0A558CSD1</accession>
<evidence type="ECO:0000313" key="2">
    <source>
        <dbReference type="EMBL" id="TVT51677.1"/>
    </source>
</evidence>
<reference evidence="2 3" key="1">
    <citation type="submission" date="2019-07" db="EMBL/GenBank/DDBJ databases">
        <title>The pathways for chlorine oxyanion respiration interact through the shared metabolite chlorate.</title>
        <authorList>
            <person name="Barnum T.P."/>
            <person name="Cheng Y."/>
            <person name="Hill K.A."/>
            <person name="Lucas L.N."/>
            <person name="Carlson H.K."/>
            <person name="Coates J.D."/>
        </authorList>
    </citation>
    <scope>NUCLEOTIDE SEQUENCE [LARGE SCALE GENOMIC DNA]</scope>
    <source>
        <strain evidence="2">BK-3</strain>
    </source>
</reference>
<comment type="caution">
    <text evidence="2">The sequence shown here is derived from an EMBL/GenBank/DDBJ whole genome shotgun (WGS) entry which is preliminary data.</text>
</comment>
<dbReference type="Proteomes" id="UP000317355">
    <property type="component" value="Unassembled WGS sequence"/>
</dbReference>
<keyword evidence="1" id="KW-0812">Transmembrane</keyword>
<sequence length="77" mass="8861">MSMSFFFWFILLAAMLYVPVSNLIWVVSVRRLQQKLGSPLEGEALQGQKTRARFISLFLVTLFSWLFNLWLSSTGNG</sequence>
<feature type="transmembrane region" description="Helical" evidence="1">
    <location>
        <begin position="6"/>
        <end position="27"/>
    </location>
</feature>
<keyword evidence="1" id="KW-1133">Transmembrane helix</keyword>
<dbReference type="AlphaFoldDB" id="A0A558CSD1"/>